<dbReference type="RefSeq" id="WP_189050327.1">
    <property type="nucleotide sequence ID" value="NZ_BMJQ01000013.1"/>
</dbReference>
<reference evidence="4" key="1">
    <citation type="journal article" date="2014" name="Int. J. Syst. Evol. Microbiol.">
        <title>Complete genome sequence of Corynebacterium casei LMG S-19264T (=DSM 44701T), isolated from a smear-ripened cheese.</title>
        <authorList>
            <consortium name="US DOE Joint Genome Institute (JGI-PGF)"/>
            <person name="Walter F."/>
            <person name="Albersmeier A."/>
            <person name="Kalinowski J."/>
            <person name="Ruckert C."/>
        </authorList>
    </citation>
    <scope>NUCLEOTIDE SEQUENCE</scope>
    <source>
        <strain evidence="4">CGMCC 1.15725</strain>
    </source>
</reference>
<feature type="modified residue" description="Phosphohistidine" evidence="2">
    <location>
        <position position="58"/>
    </location>
</feature>
<evidence type="ECO:0000256" key="2">
    <source>
        <dbReference type="PROSITE-ProRule" id="PRU00110"/>
    </source>
</evidence>
<proteinExistence type="predicted"/>
<dbReference type="EMBL" id="BMJQ01000013">
    <property type="protein sequence ID" value="GGF35196.1"/>
    <property type="molecule type" value="Genomic_DNA"/>
</dbReference>
<comment type="caution">
    <text evidence="4">The sequence shown here is derived from an EMBL/GenBank/DDBJ whole genome shotgun (WGS) entry which is preliminary data.</text>
</comment>
<dbReference type="AlphaFoldDB" id="A0A8J2YXZ8"/>
<organism evidence="4 5">
    <name type="scientific">Aliidongia dinghuensis</name>
    <dbReference type="NCBI Taxonomy" id="1867774"/>
    <lineage>
        <taxon>Bacteria</taxon>
        <taxon>Pseudomonadati</taxon>
        <taxon>Pseudomonadota</taxon>
        <taxon>Alphaproteobacteria</taxon>
        <taxon>Rhodospirillales</taxon>
        <taxon>Dongiaceae</taxon>
        <taxon>Aliidongia</taxon>
    </lineage>
</organism>
<dbReference type="GO" id="GO:0004672">
    <property type="term" value="F:protein kinase activity"/>
    <property type="evidence" value="ECO:0007669"/>
    <property type="project" value="UniProtKB-ARBA"/>
</dbReference>
<accession>A0A8J2YXZ8</accession>
<dbReference type="Proteomes" id="UP000646365">
    <property type="component" value="Unassembled WGS sequence"/>
</dbReference>
<dbReference type="SUPFAM" id="SSF47226">
    <property type="entry name" value="Histidine-containing phosphotransfer domain, HPT domain"/>
    <property type="match status" value="1"/>
</dbReference>
<feature type="domain" description="HPt" evidence="3">
    <location>
        <begin position="19"/>
        <end position="109"/>
    </location>
</feature>
<evidence type="ECO:0000256" key="1">
    <source>
        <dbReference type="ARBA" id="ARBA00023012"/>
    </source>
</evidence>
<sequence>MDEQPGIDVPSALARLGGNRPLLSRLLAEFGRTQADAVTAIRRALGEGALEEATRRAHTLKGVAGNLSAMRLARVVTDVEMGLRSGETTGMEPLLAELDYAMAEVLSGLTPAEPVPVAAPTPAPAAVDLKLLMTALDALLARNSLAARRELMGVRTALDEKGVDSSVLAGAIDRLAFAEARRVLRELAIVLSISLPPL</sequence>
<evidence type="ECO:0000313" key="5">
    <source>
        <dbReference type="Proteomes" id="UP000646365"/>
    </source>
</evidence>
<dbReference type="GO" id="GO:0000160">
    <property type="term" value="P:phosphorelay signal transduction system"/>
    <property type="evidence" value="ECO:0007669"/>
    <property type="project" value="UniProtKB-KW"/>
</dbReference>
<dbReference type="Gene3D" id="1.20.120.160">
    <property type="entry name" value="HPT domain"/>
    <property type="match status" value="1"/>
</dbReference>
<dbReference type="Pfam" id="PF01627">
    <property type="entry name" value="Hpt"/>
    <property type="match status" value="1"/>
</dbReference>
<keyword evidence="1" id="KW-0902">Two-component regulatory system</keyword>
<dbReference type="InterPro" id="IPR008207">
    <property type="entry name" value="Sig_transdc_His_kin_Hpt_dom"/>
</dbReference>
<dbReference type="PROSITE" id="PS50894">
    <property type="entry name" value="HPT"/>
    <property type="match status" value="1"/>
</dbReference>
<dbReference type="InterPro" id="IPR036641">
    <property type="entry name" value="HPT_dom_sf"/>
</dbReference>
<evidence type="ECO:0000313" key="4">
    <source>
        <dbReference type="EMBL" id="GGF35196.1"/>
    </source>
</evidence>
<reference evidence="4" key="2">
    <citation type="submission" date="2020-09" db="EMBL/GenBank/DDBJ databases">
        <authorList>
            <person name="Sun Q."/>
            <person name="Zhou Y."/>
        </authorList>
    </citation>
    <scope>NUCLEOTIDE SEQUENCE</scope>
    <source>
        <strain evidence="4">CGMCC 1.15725</strain>
    </source>
</reference>
<name>A0A8J2YXZ8_9PROT</name>
<evidence type="ECO:0000259" key="3">
    <source>
        <dbReference type="PROSITE" id="PS50894"/>
    </source>
</evidence>
<protein>
    <recommendedName>
        <fullName evidence="3">HPt domain-containing protein</fullName>
    </recommendedName>
</protein>
<keyword evidence="2" id="KW-0597">Phosphoprotein</keyword>
<keyword evidence="5" id="KW-1185">Reference proteome</keyword>
<gene>
    <name evidence="4" type="ORF">GCM10011611_46850</name>
</gene>